<dbReference type="Gene3D" id="3.10.450.50">
    <property type="match status" value="1"/>
</dbReference>
<reference evidence="2 3" key="1">
    <citation type="submission" date="2023-02" db="EMBL/GenBank/DDBJ databases">
        <title>Genome Sequence of L. cardiaca H63T.</title>
        <authorList>
            <person name="Lopez A.E."/>
            <person name="Cianciotto N.P."/>
        </authorList>
    </citation>
    <scope>NUCLEOTIDE SEQUENCE [LARGE SCALE GENOMIC DNA]</scope>
    <source>
        <strain evidence="2 3">H63</strain>
    </source>
</reference>
<dbReference type="InterPro" id="IPR032710">
    <property type="entry name" value="NTF2-like_dom_sf"/>
</dbReference>
<feature type="chain" id="PRO_5047509752" evidence="1">
    <location>
        <begin position="23"/>
        <end position="149"/>
    </location>
</feature>
<protein>
    <submittedName>
        <fullName evidence="2">Ester cyclase</fullName>
    </submittedName>
</protein>
<feature type="signal peptide" evidence="1">
    <location>
        <begin position="1"/>
        <end position="22"/>
    </location>
</feature>
<accession>A0ABY8APZ7</accession>
<name>A0ABY8APZ7_9GAMM</name>
<dbReference type="Proteomes" id="UP001222087">
    <property type="component" value="Chromosome"/>
</dbReference>
<dbReference type="Pfam" id="PF07366">
    <property type="entry name" value="SnoaL"/>
    <property type="match status" value="1"/>
</dbReference>
<evidence type="ECO:0000313" key="2">
    <source>
        <dbReference type="EMBL" id="WED42737.1"/>
    </source>
</evidence>
<organism evidence="2 3">
    <name type="scientific">Legionella cardiaca</name>
    <dbReference type="NCBI Taxonomy" id="1071983"/>
    <lineage>
        <taxon>Bacteria</taxon>
        <taxon>Pseudomonadati</taxon>
        <taxon>Pseudomonadota</taxon>
        <taxon>Gammaproteobacteria</taxon>
        <taxon>Legionellales</taxon>
        <taxon>Legionellaceae</taxon>
        <taxon>Legionella</taxon>
    </lineage>
</organism>
<dbReference type="InterPro" id="IPR009959">
    <property type="entry name" value="Cyclase_SnoaL-like"/>
</dbReference>
<dbReference type="EMBL" id="CP119078">
    <property type="protein sequence ID" value="WED42737.1"/>
    <property type="molecule type" value="Genomic_DNA"/>
</dbReference>
<evidence type="ECO:0000313" key="3">
    <source>
        <dbReference type="Proteomes" id="UP001222087"/>
    </source>
</evidence>
<dbReference type="SUPFAM" id="SSF54427">
    <property type="entry name" value="NTF2-like"/>
    <property type="match status" value="1"/>
</dbReference>
<gene>
    <name evidence="2" type="ORF">PXX05_12660</name>
</gene>
<sequence length="149" mass="17126">MKKMILPFLMFSLLLGANLSFAQEDKQAFNKRVVTEFYQKAINEKDFAAAEWYLGPWYIQHNPLAADGIDGLKQYIDYLKVTYPQSHSEIKRVLAEGDYVILHVHSIKEPGTQGQAIIDIFRLEHNKIVEHWDVIQSIPVESANSNGMF</sequence>
<keyword evidence="3" id="KW-1185">Reference proteome</keyword>
<dbReference type="PANTHER" id="PTHR38436:SF1">
    <property type="entry name" value="ESTER CYCLASE"/>
    <property type="match status" value="1"/>
</dbReference>
<dbReference type="PANTHER" id="PTHR38436">
    <property type="entry name" value="POLYKETIDE CYCLASE SNOAL-LIKE DOMAIN"/>
    <property type="match status" value="1"/>
</dbReference>
<dbReference type="RefSeq" id="WP_275088553.1">
    <property type="nucleotide sequence ID" value="NZ_CP119078.1"/>
</dbReference>
<proteinExistence type="predicted"/>
<evidence type="ECO:0000256" key="1">
    <source>
        <dbReference type="SAM" id="SignalP"/>
    </source>
</evidence>
<keyword evidence="1" id="KW-0732">Signal</keyword>